<organism evidence="1 2">
    <name type="scientific">Halobacillus halophilus (strain ATCC 35676 / DSM 2266 / JCM 20832 / KCTC 3685 / LMG 17431 / NBRC 102448 / NCIMB 2269)</name>
    <name type="common">Sporosarcina halophila</name>
    <dbReference type="NCBI Taxonomy" id="866895"/>
    <lineage>
        <taxon>Bacteria</taxon>
        <taxon>Bacillati</taxon>
        <taxon>Bacillota</taxon>
        <taxon>Bacilli</taxon>
        <taxon>Bacillales</taxon>
        <taxon>Bacillaceae</taxon>
        <taxon>Halobacillus</taxon>
    </lineage>
</organism>
<proteinExistence type="predicted"/>
<reference evidence="1 2" key="1">
    <citation type="journal article" date="2013" name="Environ. Microbiol.">
        <title>Chloride and organic osmolytes: a hybrid strategy to cope with elevated salinities by the moderately halophilic, chloride-dependent bacterium Halobacillus halophilus.</title>
        <authorList>
            <person name="Saum S.H."/>
            <person name="Pfeiffer F."/>
            <person name="Palm P."/>
            <person name="Rampp M."/>
            <person name="Schuster S.C."/>
            <person name="Muller V."/>
            <person name="Oesterhelt D."/>
        </authorList>
    </citation>
    <scope>NUCLEOTIDE SEQUENCE [LARGE SCALE GENOMIC DNA]</scope>
    <source>
        <strain evidence="2">ATCC 35676 / DSM 2266 / JCM 20832 / KCTC 3685 / LMG 17431 / NBRC 102448 / NCIMB 2269</strain>
    </source>
</reference>
<name>I0JLS6_HALH3</name>
<dbReference type="STRING" id="866895.HBHAL_2748"/>
<dbReference type="eggNOG" id="ENOG5032YP5">
    <property type="taxonomic scope" value="Bacteria"/>
</dbReference>
<keyword evidence="2" id="KW-1185">Reference proteome</keyword>
<dbReference type="KEGG" id="hhd:HBHAL_2748"/>
<dbReference type="EMBL" id="HE717023">
    <property type="protein sequence ID" value="CCG45096.1"/>
    <property type="molecule type" value="Genomic_DNA"/>
</dbReference>
<sequence>MEVTRMEELSSYQLHLHQPLQTNQVMKLYKLVSKSNQNVYVHQNHLIADSGHLPKLMSFFLLMDINEPLVMIIDGEEVEQTFQEIESSWKDNIAEANCRRRYTDSIINSNSSIFV</sequence>
<gene>
    <name evidence="1" type="ordered locus">HBHAL_2748</name>
</gene>
<dbReference type="PATRIC" id="fig|866895.3.peg.1762"/>
<evidence type="ECO:0008006" key="3">
    <source>
        <dbReference type="Google" id="ProtNLM"/>
    </source>
</evidence>
<evidence type="ECO:0000313" key="2">
    <source>
        <dbReference type="Proteomes" id="UP000007397"/>
    </source>
</evidence>
<dbReference type="AlphaFoldDB" id="I0JLS6"/>
<evidence type="ECO:0000313" key="1">
    <source>
        <dbReference type="EMBL" id="CCG45096.1"/>
    </source>
</evidence>
<dbReference type="HOGENOM" id="CLU_169576_0_0_9"/>
<protein>
    <recommendedName>
        <fullName evidence="3">HPr domain-containing protein</fullName>
    </recommendedName>
</protein>
<dbReference type="Proteomes" id="UP000007397">
    <property type="component" value="Chromosome"/>
</dbReference>
<accession>I0JLS6</accession>